<dbReference type="OrthoDB" id="966005at2"/>
<dbReference type="STRING" id="477690.SAMN05216474_0737"/>
<protein>
    <recommendedName>
        <fullName evidence="3">Outer membrane protein beta-barrel domain-containing protein</fullName>
    </recommendedName>
</protein>
<dbReference type="AlphaFoldDB" id="A0A1I6YA17"/>
<dbReference type="EMBL" id="FPAS01000001">
    <property type="protein sequence ID" value="SFT47014.1"/>
    <property type="molecule type" value="Genomic_DNA"/>
</dbReference>
<gene>
    <name evidence="1" type="ORF">SAMN05216474_0737</name>
</gene>
<reference evidence="1 2" key="1">
    <citation type="submission" date="2016-10" db="EMBL/GenBank/DDBJ databases">
        <authorList>
            <person name="de Groot N.N."/>
        </authorList>
    </citation>
    <scope>NUCLEOTIDE SEQUENCE [LARGE SCALE GENOMIC DNA]</scope>
    <source>
        <strain evidence="1 2">CGMCC 1.7005</strain>
    </source>
</reference>
<organism evidence="1 2">
    <name type="scientific">Lishizhenia tianjinensis</name>
    <dbReference type="NCBI Taxonomy" id="477690"/>
    <lineage>
        <taxon>Bacteria</taxon>
        <taxon>Pseudomonadati</taxon>
        <taxon>Bacteroidota</taxon>
        <taxon>Flavobacteriia</taxon>
        <taxon>Flavobacteriales</taxon>
        <taxon>Crocinitomicaceae</taxon>
        <taxon>Lishizhenia</taxon>
    </lineage>
</organism>
<proteinExistence type="predicted"/>
<evidence type="ECO:0000313" key="2">
    <source>
        <dbReference type="Proteomes" id="UP000236454"/>
    </source>
</evidence>
<accession>A0A1I6YA17</accession>
<evidence type="ECO:0008006" key="3">
    <source>
        <dbReference type="Google" id="ProtNLM"/>
    </source>
</evidence>
<keyword evidence="2" id="KW-1185">Reference proteome</keyword>
<evidence type="ECO:0000313" key="1">
    <source>
        <dbReference type="EMBL" id="SFT47014.1"/>
    </source>
</evidence>
<name>A0A1I6YA17_9FLAO</name>
<dbReference type="Proteomes" id="UP000236454">
    <property type="component" value="Unassembled WGS sequence"/>
</dbReference>
<dbReference type="RefSeq" id="WP_090246450.1">
    <property type="nucleotide sequence ID" value="NZ_FPAS01000001.1"/>
</dbReference>
<sequence>MPLKHQIVAIVIVGLFNFLSTAQTSIRANTIFLEGKTGNGTVGVGFASINYDKRITQRKKASLRIGFSKDFDYSVFGIPTSIQWLSHPTKKHHFEGGLGVTHRIEFYEGNTNYDPFSMVTLHYRYTGTKGVFLRTGLNYYGYSWAIFYPVNLHATFSLGYSF</sequence>